<dbReference type="Proteomes" id="UP000483802">
    <property type="component" value="Unassembled WGS sequence"/>
</dbReference>
<gene>
    <name evidence="1" type="ORF">GPA10_05185</name>
</gene>
<dbReference type="RefSeq" id="WP_157164440.1">
    <property type="nucleotide sequence ID" value="NZ_WPNZ01000002.1"/>
</dbReference>
<sequence>MLTRDDVTKIRQAYDETVAEAERTRARGLAEAAEHMQQKDIIEATGYSRETVRRLVADGRSLLSDG</sequence>
<keyword evidence="2" id="KW-1185">Reference proteome</keyword>
<proteinExistence type="predicted"/>
<evidence type="ECO:0000313" key="2">
    <source>
        <dbReference type="Proteomes" id="UP000483802"/>
    </source>
</evidence>
<name>A0A6L6WQ54_9ACTN</name>
<evidence type="ECO:0008006" key="3">
    <source>
        <dbReference type="Google" id="ProtNLM"/>
    </source>
</evidence>
<comment type="caution">
    <text evidence="1">The sequence shown here is derived from an EMBL/GenBank/DDBJ whole genome shotgun (WGS) entry which is preliminary data.</text>
</comment>
<dbReference type="EMBL" id="WPNZ01000002">
    <property type="protein sequence ID" value="MVO84180.1"/>
    <property type="molecule type" value="Genomic_DNA"/>
</dbReference>
<reference evidence="1 2" key="1">
    <citation type="submission" date="2019-11" db="EMBL/GenBank/DDBJ databases">
        <title>Streptomyces typhae sp. nov., a novel endophytic actinomycete isolated from the root of cattail pollen (Typha angustifolia L.).</title>
        <authorList>
            <person name="Peng C."/>
        </authorList>
    </citation>
    <scope>NUCLEOTIDE SEQUENCE [LARGE SCALE GENOMIC DNA]</scope>
    <source>
        <strain evidence="2">p1417</strain>
    </source>
</reference>
<dbReference type="AlphaFoldDB" id="A0A6L6WQ54"/>
<accession>A0A6L6WQ54</accession>
<evidence type="ECO:0000313" key="1">
    <source>
        <dbReference type="EMBL" id="MVO84180.1"/>
    </source>
</evidence>
<organism evidence="1 2">
    <name type="scientific">Streptomyces typhae</name>
    <dbReference type="NCBI Taxonomy" id="2681492"/>
    <lineage>
        <taxon>Bacteria</taxon>
        <taxon>Bacillati</taxon>
        <taxon>Actinomycetota</taxon>
        <taxon>Actinomycetes</taxon>
        <taxon>Kitasatosporales</taxon>
        <taxon>Streptomycetaceae</taxon>
        <taxon>Streptomyces</taxon>
    </lineage>
</organism>
<protein>
    <recommendedName>
        <fullName evidence="3">Helix-turn-helix domain-containing protein</fullName>
    </recommendedName>
</protein>